<dbReference type="GO" id="GO:0051301">
    <property type="term" value="P:cell division"/>
    <property type="evidence" value="ECO:0007669"/>
    <property type="project" value="UniProtKB-KW"/>
</dbReference>
<comment type="function">
    <text evidence="3">Participates in chromosomal partition during cell division. May act via the formation of a condensin-like complex containing Smc and ScpB that pull DNA away from mid-cell into both cell halves.</text>
</comment>
<dbReference type="NCBIfam" id="NF000994">
    <property type="entry name" value="PRK00104.1-3"/>
    <property type="match status" value="1"/>
</dbReference>
<evidence type="ECO:0000256" key="3">
    <source>
        <dbReference type="HAMAP-Rule" id="MF_01805"/>
    </source>
</evidence>
<dbReference type="GO" id="GO:0005737">
    <property type="term" value="C:cytoplasm"/>
    <property type="evidence" value="ECO:0007669"/>
    <property type="project" value="UniProtKB-SubCell"/>
</dbReference>
<dbReference type="Gene3D" id="1.10.10.580">
    <property type="entry name" value="Structural maintenance of chromosome 1. Chain E"/>
    <property type="match status" value="1"/>
</dbReference>
<keyword evidence="3" id="KW-0131">Cell cycle</keyword>
<dbReference type="GO" id="GO:0006260">
    <property type="term" value="P:DNA replication"/>
    <property type="evidence" value="ECO:0007669"/>
    <property type="project" value="UniProtKB-UniRule"/>
</dbReference>
<comment type="subcellular location">
    <subcellularLocation>
        <location evidence="3">Cytoplasm</location>
    </subcellularLocation>
    <text evidence="3">Associated with two foci at the outer edges of the nucleoid region in young cells, and at four foci within both cell halves in older cells.</text>
</comment>
<accession>A0A1M6KZN4</accession>
<name>A0A1M6KZN4_9CLOT</name>
<comment type="similarity">
    <text evidence="3">Belongs to the ScpA family.</text>
</comment>
<dbReference type="HAMAP" id="MF_01805">
    <property type="entry name" value="ScpA"/>
    <property type="match status" value="1"/>
</dbReference>
<dbReference type="Pfam" id="PF02616">
    <property type="entry name" value="SMC_ScpA"/>
    <property type="match status" value="1"/>
</dbReference>
<keyword evidence="3" id="KW-0132">Cell division</keyword>
<dbReference type="Proteomes" id="UP000183952">
    <property type="component" value="Unassembled WGS sequence"/>
</dbReference>
<dbReference type="OrthoDB" id="9811016at2"/>
<evidence type="ECO:0000313" key="5">
    <source>
        <dbReference type="Proteomes" id="UP000183952"/>
    </source>
</evidence>
<dbReference type="Gene3D" id="6.10.250.2410">
    <property type="match status" value="1"/>
</dbReference>
<comment type="subunit">
    <text evidence="3">Component of a cohesin-like complex composed of ScpA, ScpB and the Smc homodimer, in which ScpA and ScpB bind to the head domain of Smc. The presence of the three proteins is required for the association of the complex with DNA.</text>
</comment>
<dbReference type="PANTHER" id="PTHR33969:SF2">
    <property type="entry name" value="SEGREGATION AND CONDENSATION PROTEIN A"/>
    <property type="match status" value="1"/>
</dbReference>
<dbReference type="PANTHER" id="PTHR33969">
    <property type="entry name" value="SEGREGATION AND CONDENSATION PROTEIN A"/>
    <property type="match status" value="1"/>
</dbReference>
<dbReference type="EMBL" id="FRAD01000005">
    <property type="protein sequence ID" value="SHJ64431.1"/>
    <property type="molecule type" value="Genomic_DNA"/>
</dbReference>
<evidence type="ECO:0000313" key="4">
    <source>
        <dbReference type="EMBL" id="SHJ64431.1"/>
    </source>
</evidence>
<reference evidence="4 5" key="1">
    <citation type="submission" date="2016-11" db="EMBL/GenBank/DDBJ databases">
        <authorList>
            <person name="Jaros S."/>
            <person name="Januszkiewicz K."/>
            <person name="Wedrychowicz H."/>
        </authorList>
    </citation>
    <scope>NUCLEOTIDE SEQUENCE [LARGE SCALE GENOMIC DNA]</scope>
    <source>
        <strain evidence="4 5">DSM 3090</strain>
    </source>
</reference>
<dbReference type="RefSeq" id="WP_072902106.1">
    <property type="nucleotide sequence ID" value="NZ_FRAD01000005.1"/>
</dbReference>
<dbReference type="GO" id="GO:0007059">
    <property type="term" value="P:chromosome segregation"/>
    <property type="evidence" value="ECO:0007669"/>
    <property type="project" value="UniProtKB-UniRule"/>
</dbReference>
<dbReference type="InterPro" id="IPR003768">
    <property type="entry name" value="ScpA"/>
</dbReference>
<keyword evidence="5" id="KW-1185">Reference proteome</keyword>
<organism evidence="4 5">
    <name type="scientific">Hathewaya proteolytica DSM 3090</name>
    <dbReference type="NCBI Taxonomy" id="1121331"/>
    <lineage>
        <taxon>Bacteria</taxon>
        <taxon>Bacillati</taxon>
        <taxon>Bacillota</taxon>
        <taxon>Clostridia</taxon>
        <taxon>Eubacteriales</taxon>
        <taxon>Clostridiaceae</taxon>
        <taxon>Hathewaya</taxon>
    </lineage>
</organism>
<dbReference type="STRING" id="1121331.SAMN02745248_00568"/>
<dbReference type="AlphaFoldDB" id="A0A1M6KZN4"/>
<dbReference type="InterPro" id="IPR023093">
    <property type="entry name" value="ScpA-like_C"/>
</dbReference>
<keyword evidence="3" id="KW-0963">Cytoplasm</keyword>
<gene>
    <name evidence="3" type="primary">scpA</name>
    <name evidence="4" type="ORF">SAMN02745248_00568</name>
</gene>
<sequence>MSINIKVENFEGPFDLLLHLIKKNEMSIYNVNLSEITNQYMEYLNKMQELDLDIASEFIVIAATLLEVKSKALLPKPTKEETSEEENNISQEDLITKLLEYNKFKYVAGFLHDREDFGSGMVYAKLPEIIEDKEEVNLSELLKNTTLVWLYNLYSKLMKLYYSKKNDNEIPKQVSLDVYRIEDKMEELKNVFSQKKSSLFSDVIIQCNSRIEVIVTFLAVLELIRLNQLKVVQESNYSDIYMESRV</sequence>
<protein>
    <recommendedName>
        <fullName evidence="2 3">Segregation and condensation protein A</fullName>
    </recommendedName>
</protein>
<proteinExistence type="inferred from homology"/>
<evidence type="ECO:0000256" key="1">
    <source>
        <dbReference type="ARBA" id="ARBA00022829"/>
    </source>
</evidence>
<evidence type="ECO:0000256" key="2">
    <source>
        <dbReference type="ARBA" id="ARBA00044777"/>
    </source>
</evidence>
<keyword evidence="1 3" id="KW-0159">Chromosome partition</keyword>